<dbReference type="Proteomes" id="UP001627154">
    <property type="component" value="Unassembled WGS sequence"/>
</dbReference>
<organism evidence="3 4">
    <name type="scientific">Trichogramma kaykai</name>
    <dbReference type="NCBI Taxonomy" id="54128"/>
    <lineage>
        <taxon>Eukaryota</taxon>
        <taxon>Metazoa</taxon>
        <taxon>Ecdysozoa</taxon>
        <taxon>Arthropoda</taxon>
        <taxon>Hexapoda</taxon>
        <taxon>Insecta</taxon>
        <taxon>Pterygota</taxon>
        <taxon>Neoptera</taxon>
        <taxon>Endopterygota</taxon>
        <taxon>Hymenoptera</taxon>
        <taxon>Apocrita</taxon>
        <taxon>Proctotrupomorpha</taxon>
        <taxon>Chalcidoidea</taxon>
        <taxon>Trichogrammatidae</taxon>
        <taxon>Trichogramma</taxon>
    </lineage>
</organism>
<feature type="transmembrane region" description="Helical" evidence="2">
    <location>
        <begin position="100"/>
        <end position="124"/>
    </location>
</feature>
<feature type="region of interest" description="Disordered" evidence="1">
    <location>
        <begin position="43"/>
        <end position="75"/>
    </location>
</feature>
<protein>
    <submittedName>
        <fullName evidence="3">Uncharacterized protein</fullName>
    </submittedName>
</protein>
<keyword evidence="2" id="KW-0812">Transmembrane</keyword>
<evidence type="ECO:0000256" key="1">
    <source>
        <dbReference type="SAM" id="MobiDB-lite"/>
    </source>
</evidence>
<accession>A0ABD2VST4</accession>
<feature type="compositionally biased region" description="Polar residues" evidence="1">
    <location>
        <begin position="43"/>
        <end position="55"/>
    </location>
</feature>
<keyword evidence="2" id="KW-1133">Transmembrane helix</keyword>
<keyword evidence="4" id="KW-1185">Reference proteome</keyword>
<proteinExistence type="predicted"/>
<evidence type="ECO:0000313" key="3">
    <source>
        <dbReference type="EMBL" id="KAL3383729.1"/>
    </source>
</evidence>
<comment type="caution">
    <text evidence="3">The sequence shown here is derived from an EMBL/GenBank/DDBJ whole genome shotgun (WGS) entry which is preliminary data.</text>
</comment>
<dbReference type="EMBL" id="JBJJXI010000182">
    <property type="protein sequence ID" value="KAL3383729.1"/>
    <property type="molecule type" value="Genomic_DNA"/>
</dbReference>
<evidence type="ECO:0000256" key="2">
    <source>
        <dbReference type="SAM" id="Phobius"/>
    </source>
</evidence>
<reference evidence="3 4" key="1">
    <citation type="journal article" date="2024" name="bioRxiv">
        <title>A reference genome for Trichogramma kaykai: A tiny desert-dwelling parasitoid wasp with competing sex-ratio distorters.</title>
        <authorList>
            <person name="Culotta J."/>
            <person name="Lindsey A.R."/>
        </authorList>
    </citation>
    <scope>NUCLEOTIDE SEQUENCE [LARGE SCALE GENOMIC DNA]</scope>
    <source>
        <strain evidence="3 4">KSX58</strain>
    </source>
</reference>
<evidence type="ECO:0000313" key="4">
    <source>
        <dbReference type="Proteomes" id="UP001627154"/>
    </source>
</evidence>
<dbReference type="AlphaFoldDB" id="A0ABD2VST4"/>
<sequence>MKYNYRAQKNKFGTSVHVPPNQFLADQNLINLDIEKATKKSIINQVRSQETSSQEARIHEARNREPRSQETRTSPDNELSFFDEFIHWWRVVGANAIRTFVYHVGLITIGMTLMGIMMVTVFYIHQKMYVQMTKH</sequence>
<name>A0ABD2VST4_9HYME</name>
<keyword evidence="2" id="KW-0472">Membrane</keyword>
<gene>
    <name evidence="3" type="ORF">TKK_020397</name>
</gene>
<feature type="compositionally biased region" description="Basic and acidic residues" evidence="1">
    <location>
        <begin position="56"/>
        <end position="75"/>
    </location>
</feature>